<keyword evidence="3" id="KW-1185">Reference proteome</keyword>
<proteinExistence type="predicted"/>
<name>A0A5B0QZM6_PUCGR</name>
<accession>A0A5B0QZM6</accession>
<evidence type="ECO:0000256" key="1">
    <source>
        <dbReference type="SAM" id="MobiDB-lite"/>
    </source>
</evidence>
<evidence type="ECO:0000313" key="3">
    <source>
        <dbReference type="Proteomes" id="UP000324748"/>
    </source>
</evidence>
<comment type="caution">
    <text evidence="2">The sequence shown here is derived from an EMBL/GenBank/DDBJ whole genome shotgun (WGS) entry which is preliminary data.</text>
</comment>
<protein>
    <submittedName>
        <fullName evidence="2">Uncharacterized protein</fullName>
    </submittedName>
</protein>
<evidence type="ECO:0000313" key="2">
    <source>
        <dbReference type="EMBL" id="KAA1118736.1"/>
    </source>
</evidence>
<gene>
    <name evidence="2" type="ORF">PGT21_004016</name>
</gene>
<sequence length="97" mass="10651">MMASADQAGQVTPGGWKSRSNNPACCWAKRGPRHRLLFGLSAIRTQLSSAPHGTLEAIKALWPGRSIIAHLLFIIRNLQLPPPTKPADGVYRRPDRT</sequence>
<organism evidence="2 3">
    <name type="scientific">Puccinia graminis f. sp. tritici</name>
    <dbReference type="NCBI Taxonomy" id="56615"/>
    <lineage>
        <taxon>Eukaryota</taxon>
        <taxon>Fungi</taxon>
        <taxon>Dikarya</taxon>
        <taxon>Basidiomycota</taxon>
        <taxon>Pucciniomycotina</taxon>
        <taxon>Pucciniomycetes</taxon>
        <taxon>Pucciniales</taxon>
        <taxon>Pucciniaceae</taxon>
        <taxon>Puccinia</taxon>
    </lineage>
</organism>
<dbReference type="AlphaFoldDB" id="A0A5B0QZM6"/>
<reference evidence="2 3" key="1">
    <citation type="submission" date="2019-05" db="EMBL/GenBank/DDBJ databases">
        <title>Emergence of the Ug99 lineage of the wheat stem rust pathogen through somatic hybridization.</title>
        <authorList>
            <person name="Li F."/>
            <person name="Upadhyaya N.M."/>
            <person name="Sperschneider J."/>
            <person name="Matny O."/>
            <person name="Nguyen-Phuc H."/>
            <person name="Mago R."/>
            <person name="Raley C."/>
            <person name="Miller M.E."/>
            <person name="Silverstein K.A.T."/>
            <person name="Henningsen E."/>
            <person name="Hirsch C.D."/>
            <person name="Visser B."/>
            <person name="Pretorius Z.A."/>
            <person name="Steffenson B.J."/>
            <person name="Schwessinger B."/>
            <person name="Dodds P.N."/>
            <person name="Figueroa M."/>
        </authorList>
    </citation>
    <scope>NUCLEOTIDE SEQUENCE [LARGE SCALE GENOMIC DNA]</scope>
    <source>
        <strain evidence="2">21-0</strain>
    </source>
</reference>
<feature type="region of interest" description="Disordered" evidence="1">
    <location>
        <begin position="1"/>
        <end position="22"/>
    </location>
</feature>
<dbReference type="EMBL" id="VSWC01000001">
    <property type="protein sequence ID" value="KAA1118736.1"/>
    <property type="molecule type" value="Genomic_DNA"/>
</dbReference>
<dbReference type="Proteomes" id="UP000324748">
    <property type="component" value="Unassembled WGS sequence"/>
</dbReference>